<proteinExistence type="predicted"/>
<feature type="transmembrane region" description="Helical" evidence="1">
    <location>
        <begin position="194"/>
        <end position="213"/>
    </location>
</feature>
<protein>
    <recommendedName>
        <fullName evidence="4">Lipoprotein</fullName>
    </recommendedName>
</protein>
<name>A4C181_9FLAO</name>
<dbReference type="Proteomes" id="UP000003053">
    <property type="component" value="Unassembled WGS sequence"/>
</dbReference>
<sequence length="248" mass="28086">MNVFKILRNKRIIILFSLSFLFFSCSQYELNNKRVFDYAMYQAYKDNPVDMQKVEILKSKLKKGFSKSEINEQILNLVNDQYHTNLKIPKKVLYISDINIDEMKSFSLSESLISKEEIKLIDELSLNIGYKGLDSALKILEDKVIASNLDIASFKKYNNLAISLKVVNIENPQLFNNNNQQFKLNKKGTNLSKIGILACIVAIIVWIAAVISFVPACATWVLCGFAGFALIAATVEVILECVPNTPEQ</sequence>
<keyword evidence="3" id="KW-1185">Reference proteome</keyword>
<dbReference type="EMBL" id="AAOG01000003">
    <property type="protein sequence ID" value="EAR11884.1"/>
    <property type="molecule type" value="Genomic_DNA"/>
</dbReference>
<keyword evidence="1" id="KW-0812">Transmembrane</keyword>
<evidence type="ECO:0000256" key="1">
    <source>
        <dbReference type="SAM" id="Phobius"/>
    </source>
</evidence>
<dbReference type="AlphaFoldDB" id="A4C181"/>
<comment type="caution">
    <text evidence="2">The sequence shown here is derived from an EMBL/GenBank/DDBJ whole genome shotgun (WGS) entry which is preliminary data.</text>
</comment>
<organism evidence="2 3">
    <name type="scientific">Polaribacter irgensii 23-P</name>
    <dbReference type="NCBI Taxonomy" id="313594"/>
    <lineage>
        <taxon>Bacteria</taxon>
        <taxon>Pseudomonadati</taxon>
        <taxon>Bacteroidota</taxon>
        <taxon>Flavobacteriia</taxon>
        <taxon>Flavobacteriales</taxon>
        <taxon>Flavobacteriaceae</taxon>
    </lineage>
</organism>
<accession>A4C181</accession>
<evidence type="ECO:0000313" key="3">
    <source>
        <dbReference type="Proteomes" id="UP000003053"/>
    </source>
</evidence>
<feature type="transmembrane region" description="Helical" evidence="1">
    <location>
        <begin position="220"/>
        <end position="239"/>
    </location>
</feature>
<reference evidence="2 3" key="1">
    <citation type="submission" date="2006-02" db="EMBL/GenBank/DDBJ databases">
        <authorList>
            <person name="Murray A."/>
            <person name="Staley J."/>
            <person name="Ferriera S."/>
            <person name="Johnson J."/>
            <person name="Kravitz S."/>
            <person name="Halpern A."/>
            <person name="Remington K."/>
            <person name="Beeson K."/>
            <person name="Tran B."/>
            <person name="Rogers Y.-H."/>
            <person name="Friedman R."/>
            <person name="Venter J.C."/>
        </authorList>
    </citation>
    <scope>NUCLEOTIDE SEQUENCE [LARGE SCALE GENOMIC DNA]</scope>
    <source>
        <strain evidence="2 3">23-P</strain>
    </source>
</reference>
<dbReference type="PROSITE" id="PS51257">
    <property type="entry name" value="PROKAR_LIPOPROTEIN"/>
    <property type="match status" value="1"/>
</dbReference>
<keyword evidence="1" id="KW-0472">Membrane</keyword>
<gene>
    <name evidence="2" type="ORF">PI23P_11142</name>
</gene>
<evidence type="ECO:0000313" key="2">
    <source>
        <dbReference type="EMBL" id="EAR11884.1"/>
    </source>
</evidence>
<keyword evidence="1" id="KW-1133">Transmembrane helix</keyword>
<evidence type="ECO:0008006" key="4">
    <source>
        <dbReference type="Google" id="ProtNLM"/>
    </source>
</evidence>
<dbReference type="HOGENOM" id="CLU_1119365_0_0_10"/>